<dbReference type="EMBL" id="JABANM010020405">
    <property type="protein sequence ID" value="KAF4722884.1"/>
    <property type="molecule type" value="Genomic_DNA"/>
</dbReference>
<sequence>MLFIVGTLPLGDAVIILRVRTNSWSSAARQPLPVALLPLLRMLLPAHVEALRCSMVERVWKESTVVGPLPELMCDIMAYIPKPALTLDCPIEEIIIKDKPDYIFVNDGIVYGVFNQLGLISLVQMSPPAPPFPLVKYTGSSSCYYNATYHYDAETSHFYILHDDGGRSQNCSAVRGAASLIDYDVKASKVHKTLRFPNLSGEGHFPRSMALIGSSIFLGLEWGHNSGDTTRCIELLRADPSGKVSIVWRISDENIKLLCLHPVSASPLMLDIIYSEGSTCHSARLELRRLAAPIVVNEGPKSHMSMSPHAVLFGGGLVMARTTPSISIFDSRLRALD</sequence>
<dbReference type="AlphaFoldDB" id="A0A7J6RQB8"/>
<accession>A0A7J6RQB8</accession>
<gene>
    <name evidence="1" type="ORF">FOZ62_003194</name>
</gene>
<reference evidence="1 2" key="1">
    <citation type="submission" date="2020-04" db="EMBL/GenBank/DDBJ databases">
        <title>Perkinsus olseni comparative genomics.</title>
        <authorList>
            <person name="Bogema D.R."/>
        </authorList>
    </citation>
    <scope>NUCLEOTIDE SEQUENCE [LARGE SCALE GENOMIC DNA]</scope>
    <source>
        <strain evidence="1">ATCC PRA-205</strain>
    </source>
</reference>
<evidence type="ECO:0000313" key="2">
    <source>
        <dbReference type="Proteomes" id="UP000574390"/>
    </source>
</evidence>
<dbReference type="Proteomes" id="UP000574390">
    <property type="component" value="Unassembled WGS sequence"/>
</dbReference>
<protein>
    <submittedName>
        <fullName evidence="1">Uncharacterized protein</fullName>
    </submittedName>
</protein>
<comment type="caution">
    <text evidence="1">The sequence shown here is derived from an EMBL/GenBank/DDBJ whole genome shotgun (WGS) entry which is preliminary data.</text>
</comment>
<name>A0A7J6RQB8_PEROL</name>
<evidence type="ECO:0000313" key="1">
    <source>
        <dbReference type="EMBL" id="KAF4722884.1"/>
    </source>
</evidence>
<organism evidence="1 2">
    <name type="scientific">Perkinsus olseni</name>
    <name type="common">Perkinsus atlanticus</name>
    <dbReference type="NCBI Taxonomy" id="32597"/>
    <lineage>
        <taxon>Eukaryota</taxon>
        <taxon>Sar</taxon>
        <taxon>Alveolata</taxon>
        <taxon>Perkinsozoa</taxon>
        <taxon>Perkinsea</taxon>
        <taxon>Perkinsida</taxon>
        <taxon>Perkinsidae</taxon>
        <taxon>Perkinsus</taxon>
    </lineage>
</organism>
<proteinExistence type="predicted"/>